<dbReference type="InterPro" id="IPR030184">
    <property type="entry name" value="WAT1-related"/>
</dbReference>
<dbReference type="InterPro" id="IPR037185">
    <property type="entry name" value="EmrE-like"/>
</dbReference>
<dbReference type="GO" id="GO:0022857">
    <property type="term" value="F:transmembrane transporter activity"/>
    <property type="evidence" value="ECO:0007669"/>
    <property type="project" value="InterPro"/>
</dbReference>
<dbReference type="KEGG" id="soe:110792793"/>
<dbReference type="OrthoDB" id="1728340at2759"/>
<evidence type="ECO:0000256" key="6">
    <source>
        <dbReference type="RuleBase" id="RU363077"/>
    </source>
</evidence>
<feature type="transmembrane region" description="Helical" evidence="6">
    <location>
        <begin position="38"/>
        <end position="60"/>
    </location>
</feature>
<feature type="transmembrane region" description="Helical" evidence="6">
    <location>
        <begin position="72"/>
        <end position="94"/>
    </location>
</feature>
<keyword evidence="8" id="KW-1185">Reference proteome</keyword>
<feature type="domain" description="EamA" evidence="7">
    <location>
        <begin position="12"/>
        <end position="151"/>
    </location>
</feature>
<reference evidence="9" key="2">
    <citation type="submission" date="2025-08" db="UniProtKB">
        <authorList>
            <consortium name="RefSeq"/>
        </authorList>
    </citation>
    <scope>IDENTIFICATION</scope>
    <source>
        <tissue evidence="9">Leaf</tissue>
    </source>
</reference>
<dbReference type="AlphaFoldDB" id="A0A9R0IQ88"/>
<gene>
    <name evidence="9" type="primary">LOC110792793</name>
</gene>
<feature type="transmembrane region" description="Helical" evidence="6">
    <location>
        <begin position="218"/>
        <end position="237"/>
    </location>
</feature>
<feature type="transmembrane region" description="Helical" evidence="6">
    <location>
        <begin position="100"/>
        <end position="123"/>
    </location>
</feature>
<keyword evidence="4 6" id="KW-1133">Transmembrane helix</keyword>
<dbReference type="PANTHER" id="PTHR31218">
    <property type="entry name" value="WAT1-RELATED PROTEIN"/>
    <property type="match status" value="1"/>
</dbReference>
<dbReference type="GO" id="GO:0005886">
    <property type="term" value="C:plasma membrane"/>
    <property type="evidence" value="ECO:0000318"/>
    <property type="project" value="GO_Central"/>
</dbReference>
<evidence type="ECO:0000259" key="7">
    <source>
        <dbReference type="Pfam" id="PF00892"/>
    </source>
</evidence>
<feature type="transmembrane region" description="Helical" evidence="6">
    <location>
        <begin position="184"/>
        <end position="206"/>
    </location>
</feature>
<evidence type="ECO:0000256" key="1">
    <source>
        <dbReference type="ARBA" id="ARBA00004141"/>
    </source>
</evidence>
<feature type="transmembrane region" description="Helical" evidence="6">
    <location>
        <begin position="257"/>
        <end position="275"/>
    </location>
</feature>
<evidence type="ECO:0000256" key="5">
    <source>
        <dbReference type="ARBA" id="ARBA00023136"/>
    </source>
</evidence>
<protein>
    <recommendedName>
        <fullName evidence="6">WAT1-related protein</fullName>
    </recommendedName>
</protein>
<sequence>MASSRNELLPFLAMVIVQVGYAGMNITSKVAMESGMPPLILVAYRQLFATLSIVPFAYFFEREKRPKITKQILFQIFLCSLFGATLNQIFYFVGLKDTTATIACAMNNMLPAMTFILAVPFGLEAVGIKKKGGQAKILGTIVCIGGAMLLSFYHGHLIDIHQPKFHWHFSDGSASTNNGSSSHLHVVLGPVLLLLSNLAMAIWFIIQAKMSENFQAPYTSSALMGFMGSIQCVIIAACTNHTVSDWSLSSPIRMVAGIYAGVVGSGLAVCLMAWSIQVKGPLYVSVFNPLLLVIVALLSWALRMEKLYIGTAIGSALIVLGLYAVLWGKSKEITNDDNQMDITNIQFKIEEDKNNDAEKEDLEKQQQLVIVRGKLNDHLEIII</sequence>
<feature type="transmembrane region" description="Helical" evidence="6">
    <location>
        <begin position="307"/>
        <end position="326"/>
    </location>
</feature>
<keyword evidence="5 6" id="KW-0472">Membrane</keyword>
<reference evidence="8" key="1">
    <citation type="journal article" date="2021" name="Nat. Commun.">
        <title>Genomic analyses provide insights into spinach domestication and the genetic basis of agronomic traits.</title>
        <authorList>
            <person name="Cai X."/>
            <person name="Sun X."/>
            <person name="Xu C."/>
            <person name="Sun H."/>
            <person name="Wang X."/>
            <person name="Ge C."/>
            <person name="Zhang Z."/>
            <person name="Wang Q."/>
            <person name="Fei Z."/>
            <person name="Jiao C."/>
            <person name="Wang Q."/>
        </authorList>
    </citation>
    <scope>NUCLEOTIDE SEQUENCE [LARGE SCALE GENOMIC DNA]</scope>
    <source>
        <strain evidence="8">cv. Varoflay</strain>
    </source>
</reference>
<accession>A0A9R0IQ88</accession>
<proteinExistence type="inferred from homology"/>
<keyword evidence="3 6" id="KW-0812">Transmembrane</keyword>
<dbReference type="SUPFAM" id="SSF103481">
    <property type="entry name" value="Multidrug resistance efflux transporter EmrE"/>
    <property type="match status" value="2"/>
</dbReference>
<feature type="domain" description="EamA" evidence="7">
    <location>
        <begin position="189"/>
        <end position="326"/>
    </location>
</feature>
<feature type="transmembrane region" description="Helical" evidence="6">
    <location>
        <begin position="135"/>
        <end position="153"/>
    </location>
</feature>
<comment type="subcellular location">
    <subcellularLocation>
        <location evidence="1 6">Membrane</location>
        <topology evidence="1 6">Multi-pass membrane protein</topology>
    </subcellularLocation>
</comment>
<dbReference type="RefSeq" id="XP_021853306.1">
    <property type="nucleotide sequence ID" value="XM_021997614.2"/>
</dbReference>
<dbReference type="GeneID" id="110792793"/>
<name>A0A9R0IQ88_SPIOL</name>
<comment type="similarity">
    <text evidence="2 6">Belongs to the drug/metabolite transporter (DMT) superfamily. Plant drug/metabolite exporter (P-DME) (TC 2.A.7.4) family.</text>
</comment>
<feature type="transmembrane region" description="Helical" evidence="6">
    <location>
        <begin position="282"/>
        <end position="301"/>
    </location>
</feature>
<dbReference type="InterPro" id="IPR000620">
    <property type="entry name" value="EamA_dom"/>
</dbReference>
<dbReference type="Pfam" id="PF00892">
    <property type="entry name" value="EamA"/>
    <property type="match status" value="2"/>
</dbReference>
<organism evidence="8 9">
    <name type="scientific">Spinacia oleracea</name>
    <name type="common">Spinach</name>
    <dbReference type="NCBI Taxonomy" id="3562"/>
    <lineage>
        <taxon>Eukaryota</taxon>
        <taxon>Viridiplantae</taxon>
        <taxon>Streptophyta</taxon>
        <taxon>Embryophyta</taxon>
        <taxon>Tracheophyta</taxon>
        <taxon>Spermatophyta</taxon>
        <taxon>Magnoliopsida</taxon>
        <taxon>eudicotyledons</taxon>
        <taxon>Gunneridae</taxon>
        <taxon>Pentapetalae</taxon>
        <taxon>Caryophyllales</taxon>
        <taxon>Chenopodiaceae</taxon>
        <taxon>Chenopodioideae</taxon>
        <taxon>Anserineae</taxon>
        <taxon>Spinacia</taxon>
    </lineage>
</organism>
<evidence type="ECO:0000256" key="3">
    <source>
        <dbReference type="ARBA" id="ARBA00022692"/>
    </source>
</evidence>
<evidence type="ECO:0000313" key="8">
    <source>
        <dbReference type="Proteomes" id="UP000813463"/>
    </source>
</evidence>
<evidence type="ECO:0000313" key="9">
    <source>
        <dbReference type="RefSeq" id="XP_021853306.1"/>
    </source>
</evidence>
<evidence type="ECO:0000256" key="4">
    <source>
        <dbReference type="ARBA" id="ARBA00022989"/>
    </source>
</evidence>
<evidence type="ECO:0000256" key="2">
    <source>
        <dbReference type="ARBA" id="ARBA00007635"/>
    </source>
</evidence>
<dbReference type="Proteomes" id="UP000813463">
    <property type="component" value="Chromosome 4"/>
</dbReference>